<evidence type="ECO:0000256" key="8">
    <source>
        <dbReference type="ARBA" id="ARBA00022692"/>
    </source>
</evidence>
<evidence type="ECO:0000313" key="20">
    <source>
        <dbReference type="Proteomes" id="UP001565471"/>
    </source>
</evidence>
<evidence type="ECO:0000256" key="7">
    <source>
        <dbReference type="ARBA" id="ARBA00022679"/>
    </source>
</evidence>
<keyword evidence="9 17" id="KW-1133">Transmembrane helix</keyword>
<feature type="transmembrane region" description="Helical" evidence="17">
    <location>
        <begin position="133"/>
        <end position="152"/>
    </location>
</feature>
<dbReference type="PANTHER" id="PTHR14269">
    <property type="entry name" value="CDP-DIACYLGLYCEROL--GLYCEROL-3-PHOSPHATE 3-PHOSPHATIDYLTRANSFERASE-RELATED"/>
    <property type="match status" value="1"/>
</dbReference>
<dbReference type="InterPro" id="IPR050324">
    <property type="entry name" value="CDP-alcohol_PTase-I"/>
</dbReference>
<dbReference type="Proteomes" id="UP001565471">
    <property type="component" value="Unassembled WGS sequence"/>
</dbReference>
<proteinExistence type="inferred from homology"/>
<name>A0ABV4EZ05_BRAEL</name>
<keyword evidence="6" id="KW-0444">Lipid biosynthesis</keyword>
<evidence type="ECO:0000256" key="16">
    <source>
        <dbReference type="SAM" id="MobiDB-lite"/>
    </source>
</evidence>
<evidence type="ECO:0000256" key="14">
    <source>
        <dbReference type="ARBA" id="ARBA00032361"/>
    </source>
</evidence>
<evidence type="ECO:0000256" key="5">
    <source>
        <dbReference type="ARBA" id="ARBA00017171"/>
    </source>
</evidence>
<organism evidence="19 20">
    <name type="scientific">Bradyrhizobium elkanii</name>
    <dbReference type="NCBI Taxonomy" id="29448"/>
    <lineage>
        <taxon>Bacteria</taxon>
        <taxon>Pseudomonadati</taxon>
        <taxon>Pseudomonadota</taxon>
        <taxon>Alphaproteobacteria</taxon>
        <taxon>Hyphomicrobiales</taxon>
        <taxon>Nitrobacteraceae</taxon>
        <taxon>Bradyrhizobium</taxon>
    </lineage>
</organism>
<keyword evidence="10" id="KW-0443">Lipid metabolism</keyword>
<evidence type="ECO:0000256" key="1">
    <source>
        <dbReference type="ARBA" id="ARBA00000287"/>
    </source>
</evidence>
<dbReference type="InterPro" id="IPR000462">
    <property type="entry name" value="CDP-OH_P_trans"/>
</dbReference>
<dbReference type="NCBIfam" id="TIGR00473">
    <property type="entry name" value="pssA"/>
    <property type="match status" value="1"/>
</dbReference>
<dbReference type="Gene3D" id="1.20.120.1760">
    <property type="match status" value="1"/>
</dbReference>
<dbReference type="Pfam" id="PF01066">
    <property type="entry name" value="CDP-OH_P_transf"/>
    <property type="match status" value="1"/>
</dbReference>
<accession>A0ABV4EZ05</accession>
<feature type="transmembrane region" description="Helical" evidence="17">
    <location>
        <begin position="158"/>
        <end position="177"/>
    </location>
</feature>
<dbReference type="EMBL" id="JBGBZA010000002">
    <property type="protein sequence ID" value="MEY9316099.1"/>
    <property type="molecule type" value="Genomic_DNA"/>
</dbReference>
<evidence type="ECO:0000256" key="13">
    <source>
        <dbReference type="ARBA" id="ARBA00023264"/>
    </source>
</evidence>
<feature type="transmembrane region" description="Helical" evidence="17">
    <location>
        <begin position="226"/>
        <end position="244"/>
    </location>
</feature>
<dbReference type="InterPro" id="IPR043130">
    <property type="entry name" value="CDP-OH_PTrfase_TM_dom"/>
</dbReference>
<comment type="catalytic activity">
    <reaction evidence="1">
        <text>a CDP-1,2-diacyl-sn-glycerol + L-serine = a 1,2-diacyl-sn-glycero-3-phospho-L-serine + CMP + H(+)</text>
        <dbReference type="Rhea" id="RHEA:16913"/>
        <dbReference type="ChEBI" id="CHEBI:15378"/>
        <dbReference type="ChEBI" id="CHEBI:33384"/>
        <dbReference type="ChEBI" id="CHEBI:57262"/>
        <dbReference type="ChEBI" id="CHEBI:58332"/>
        <dbReference type="ChEBI" id="CHEBI:60377"/>
        <dbReference type="EC" id="2.7.8.8"/>
    </reaction>
</comment>
<feature type="region of interest" description="Disordered" evidence="16">
    <location>
        <begin position="321"/>
        <end position="340"/>
    </location>
</feature>
<gene>
    <name evidence="19" type="ORF">ABIF29_002898</name>
</gene>
<dbReference type="GO" id="GO:0003882">
    <property type="term" value="F:CDP-diacylglycerol-serine O-phosphatidyltransferase activity"/>
    <property type="evidence" value="ECO:0007669"/>
    <property type="project" value="UniProtKB-EC"/>
</dbReference>
<dbReference type="PROSITE" id="PS00379">
    <property type="entry name" value="CDP_ALCOHOL_P_TRANSF"/>
    <property type="match status" value="1"/>
</dbReference>
<keyword evidence="13" id="KW-1208">Phospholipid metabolism</keyword>
<keyword evidence="7 15" id="KW-0808">Transferase</keyword>
<evidence type="ECO:0000256" key="9">
    <source>
        <dbReference type="ARBA" id="ARBA00022989"/>
    </source>
</evidence>
<keyword evidence="12" id="KW-0594">Phospholipid biosynthesis</keyword>
<evidence type="ECO:0000256" key="6">
    <source>
        <dbReference type="ARBA" id="ARBA00022516"/>
    </source>
</evidence>
<comment type="similarity">
    <text evidence="3 15">Belongs to the CDP-alcohol phosphatidyltransferase class-I family.</text>
</comment>
<evidence type="ECO:0000256" key="2">
    <source>
        <dbReference type="ARBA" id="ARBA00004127"/>
    </source>
</evidence>
<keyword evidence="8 17" id="KW-0812">Transmembrane</keyword>
<sequence length="340" mass="37097">MVRDARSALLTMRGYAWIRQLTLFLRPDQLVPGPMAEPVGACYILQVMTPFDPNSTEYRRRRFRPIPVRMLVPNMITLLAICAGLTAIRLSTEGRMELAVAAIVFAAILDGIDGRVARMIKGQSKFGAELDSLADFVNFGVAPGLILYFWQLHELNNGGWIAAMVFAISGGLRLARFNASIDDPNKPAFAANYFTGVPAPAGAITVLLPIYLAFLGVPMPPATLTAFYTLLIAFLMVSRLPVFSGKTVKMRVPPEMVLPVFVAVVFFVALLIGYPWHILSAGSVAYLISLPWGWKSYRDQERQLAAQTQAAGAPVVASPAAPYAAPVAESDHDDRPTHLH</sequence>
<protein>
    <recommendedName>
        <fullName evidence="5">CDP-diacylglycerol--serine O-phosphatidyltransferase</fullName>
        <ecNumber evidence="4">2.7.8.8</ecNumber>
    </recommendedName>
    <alternativeName>
        <fullName evidence="14">Phosphatidylserine synthase</fullName>
    </alternativeName>
</protein>
<evidence type="ECO:0000256" key="4">
    <source>
        <dbReference type="ARBA" id="ARBA00013174"/>
    </source>
</evidence>
<evidence type="ECO:0000313" key="19">
    <source>
        <dbReference type="EMBL" id="MEY9316099.1"/>
    </source>
</evidence>
<dbReference type="PANTHER" id="PTHR14269:SF61">
    <property type="entry name" value="CDP-DIACYLGLYCEROL--SERINE O-PHOSPHATIDYLTRANSFERASE"/>
    <property type="match status" value="1"/>
</dbReference>
<comment type="caution">
    <text evidence="19">The sequence shown here is derived from an EMBL/GenBank/DDBJ whole genome shotgun (WGS) entry which is preliminary data.</text>
</comment>
<evidence type="ECO:0000256" key="15">
    <source>
        <dbReference type="RuleBase" id="RU003750"/>
    </source>
</evidence>
<dbReference type="EC" id="2.7.8.8" evidence="4"/>
<evidence type="ECO:0000256" key="10">
    <source>
        <dbReference type="ARBA" id="ARBA00023098"/>
    </source>
</evidence>
<feature type="transmembrane region" description="Helical" evidence="17">
    <location>
        <begin position="189"/>
        <end position="214"/>
    </location>
</feature>
<evidence type="ECO:0000256" key="11">
    <source>
        <dbReference type="ARBA" id="ARBA00023136"/>
    </source>
</evidence>
<feature type="transmembrane region" description="Helical" evidence="17">
    <location>
        <begin position="256"/>
        <end position="272"/>
    </location>
</feature>
<feature type="domain" description="CDP-alcohol phosphatidyltransferase C-terminal" evidence="18">
    <location>
        <begin position="255"/>
        <end position="291"/>
    </location>
</feature>
<reference evidence="19 20" key="1">
    <citation type="submission" date="2024-07" db="EMBL/GenBank/DDBJ databases">
        <title>Genomic Encyclopedia of Type Strains, Phase V (KMG-V): Genome sequencing to study the core and pangenomes of soil and plant-associated prokaryotes.</title>
        <authorList>
            <person name="Whitman W."/>
        </authorList>
    </citation>
    <scope>NUCLEOTIDE SEQUENCE [LARGE SCALE GENOMIC DNA]</scope>
    <source>
        <strain evidence="19 20">USDA 415</strain>
    </source>
</reference>
<dbReference type="InterPro" id="IPR004533">
    <property type="entry name" value="CDP-diaglyc--ser_O-PTrfase"/>
</dbReference>
<evidence type="ECO:0000256" key="3">
    <source>
        <dbReference type="ARBA" id="ARBA00010441"/>
    </source>
</evidence>
<keyword evidence="20" id="KW-1185">Reference proteome</keyword>
<keyword evidence="11 17" id="KW-0472">Membrane</keyword>
<dbReference type="InterPro" id="IPR012616">
    <property type="entry name" value="CDP-OH_P_trans_C"/>
</dbReference>
<evidence type="ECO:0000256" key="12">
    <source>
        <dbReference type="ARBA" id="ARBA00023209"/>
    </source>
</evidence>
<evidence type="ECO:0000256" key="17">
    <source>
        <dbReference type="SAM" id="Phobius"/>
    </source>
</evidence>
<feature type="transmembrane region" description="Helical" evidence="17">
    <location>
        <begin position="68"/>
        <end position="88"/>
    </location>
</feature>
<dbReference type="InterPro" id="IPR048254">
    <property type="entry name" value="CDP_ALCOHOL_P_TRANSF_CS"/>
</dbReference>
<evidence type="ECO:0000259" key="18">
    <source>
        <dbReference type="Pfam" id="PF08009"/>
    </source>
</evidence>
<dbReference type="Pfam" id="PF08009">
    <property type="entry name" value="CDP-OH_P_tran_2"/>
    <property type="match status" value="1"/>
</dbReference>
<comment type="subcellular location">
    <subcellularLocation>
        <location evidence="2">Endomembrane system</location>
        <topology evidence="2">Multi-pass membrane protein</topology>
    </subcellularLocation>
</comment>
<feature type="transmembrane region" description="Helical" evidence="17">
    <location>
        <begin position="94"/>
        <end position="112"/>
    </location>
</feature>
<feature type="compositionally biased region" description="Basic and acidic residues" evidence="16">
    <location>
        <begin position="329"/>
        <end position="340"/>
    </location>
</feature>